<keyword evidence="2" id="KW-1185">Reference proteome</keyword>
<gene>
    <name evidence="1" type="ORF">CTI12_AA358510</name>
</gene>
<dbReference type="Proteomes" id="UP000245207">
    <property type="component" value="Unassembled WGS sequence"/>
</dbReference>
<organism evidence="1 2">
    <name type="scientific">Artemisia annua</name>
    <name type="common">Sweet wormwood</name>
    <dbReference type="NCBI Taxonomy" id="35608"/>
    <lineage>
        <taxon>Eukaryota</taxon>
        <taxon>Viridiplantae</taxon>
        <taxon>Streptophyta</taxon>
        <taxon>Embryophyta</taxon>
        <taxon>Tracheophyta</taxon>
        <taxon>Spermatophyta</taxon>
        <taxon>Magnoliopsida</taxon>
        <taxon>eudicotyledons</taxon>
        <taxon>Gunneridae</taxon>
        <taxon>Pentapetalae</taxon>
        <taxon>asterids</taxon>
        <taxon>campanulids</taxon>
        <taxon>Asterales</taxon>
        <taxon>Asteraceae</taxon>
        <taxon>Asteroideae</taxon>
        <taxon>Anthemideae</taxon>
        <taxon>Artemisiinae</taxon>
        <taxon>Artemisia</taxon>
    </lineage>
</organism>
<evidence type="ECO:0000313" key="2">
    <source>
        <dbReference type="Proteomes" id="UP000245207"/>
    </source>
</evidence>
<dbReference type="EMBL" id="PKPP01005093">
    <property type="protein sequence ID" value="PWA61478.1"/>
    <property type="molecule type" value="Genomic_DNA"/>
</dbReference>
<protein>
    <submittedName>
        <fullName evidence="1">Uncharacterized protein</fullName>
    </submittedName>
</protein>
<evidence type="ECO:0000313" key="1">
    <source>
        <dbReference type="EMBL" id="PWA61478.1"/>
    </source>
</evidence>
<comment type="caution">
    <text evidence="1">The sequence shown here is derived from an EMBL/GenBank/DDBJ whole genome shotgun (WGS) entry which is preliminary data.</text>
</comment>
<sequence>MSSFIGPDNLDNLRKLVEKQLQLRKDINPRKILTDEVEFMPKFSVRGTWQRWRESYPEDWAKHDDAIIVFTRCDTFINSEILESYPEDWANLDVCVDHRLYCCMPCNNGKRSQDIDY</sequence>
<reference evidence="1 2" key="1">
    <citation type="journal article" date="2018" name="Mol. Plant">
        <title>The genome of Artemisia annua provides insight into the evolution of Asteraceae family and artemisinin biosynthesis.</title>
        <authorList>
            <person name="Shen Q."/>
            <person name="Zhang L."/>
            <person name="Liao Z."/>
            <person name="Wang S."/>
            <person name="Yan T."/>
            <person name="Shi P."/>
            <person name="Liu M."/>
            <person name="Fu X."/>
            <person name="Pan Q."/>
            <person name="Wang Y."/>
            <person name="Lv Z."/>
            <person name="Lu X."/>
            <person name="Zhang F."/>
            <person name="Jiang W."/>
            <person name="Ma Y."/>
            <person name="Chen M."/>
            <person name="Hao X."/>
            <person name="Li L."/>
            <person name="Tang Y."/>
            <person name="Lv G."/>
            <person name="Zhou Y."/>
            <person name="Sun X."/>
            <person name="Brodelius P.E."/>
            <person name="Rose J.K.C."/>
            <person name="Tang K."/>
        </authorList>
    </citation>
    <scope>NUCLEOTIDE SEQUENCE [LARGE SCALE GENOMIC DNA]</scope>
    <source>
        <strain evidence="2">cv. Huhao1</strain>
        <tissue evidence="1">Leaf</tissue>
    </source>
</reference>
<dbReference type="STRING" id="35608.A0A2U1MJS6"/>
<proteinExistence type="predicted"/>
<dbReference type="OrthoDB" id="2962993at2759"/>
<name>A0A2U1MJS6_ARTAN</name>
<accession>A0A2U1MJS6</accession>
<dbReference type="AlphaFoldDB" id="A0A2U1MJS6"/>